<evidence type="ECO:0000256" key="3">
    <source>
        <dbReference type="ARBA" id="ARBA00022777"/>
    </source>
</evidence>
<keyword evidence="1" id="KW-0808">Transferase</keyword>
<dbReference type="OrthoDB" id="300336at2759"/>
<keyword evidence="7" id="KW-1185">Reference proteome</keyword>
<evidence type="ECO:0000259" key="5">
    <source>
        <dbReference type="PROSITE" id="PS50011"/>
    </source>
</evidence>
<dbReference type="GO" id="GO:0005524">
    <property type="term" value="F:ATP binding"/>
    <property type="evidence" value="ECO:0007669"/>
    <property type="project" value="UniProtKB-KW"/>
</dbReference>
<feature type="domain" description="Protein kinase" evidence="5">
    <location>
        <begin position="55"/>
        <end position="304"/>
    </location>
</feature>
<sequence>MGTIPCLKKKKKDILRIGHKQQLSDKSIRLENQNYVEQIVEDQVEEEEQNIVYDYIQGDLIQEGCKVYCALNTLNGQLLALKIFKLSNQDDFNTIINFVDVLTRLECNNIHKIIGWDYSIENNEIIQDEIRILMPYESGGSISWLLYKFNSFSTQLAIMFMKQILQGLESLHNSGILHRNLKTSNVLVDGDANAKLSDIYVLKDFKLSFYSAPECFTNYNYCEQSDVWSAGCIFIEMLTRKSPWNHLSQNITLHQIKMCFDKGELFPYSQITNNLDILQIFNDIFKINPRERLKPSELLDHSVFRNLETEPLKSVIVSTRRQLQNRYDDRKSYKIQNSNVSNSSLRYSIRRSHHPDSSKYQQVLQQLKSIHVDFKNVNNLMDNQQLSYIDIQNVLSTKIQLETKIKEKGIQQVNKEIIGNRQFRPKEISSLNRYIQPNQYSFTKQHQQRILSLHKSLNSSLDKIQTIRSVDPAIIINGQKKQVQEIENLEKIIIQQFYQKQINENHSKNNLNDIEKMMIQQFQSSLFKQSSIVEQNIQNSIQQPIEANSEILDQQTPNYLEKLMQDQFNQDNESGIDELQQLEDLIKQQFYKDYNKKSVINNLEQKMEQQMIQENISIVAFDQIIQSPKINSDLIIDDDFLVNL</sequence>
<protein>
    <recommendedName>
        <fullName evidence="5">Protein kinase domain-containing protein</fullName>
    </recommendedName>
</protein>
<evidence type="ECO:0000256" key="1">
    <source>
        <dbReference type="ARBA" id="ARBA00022679"/>
    </source>
</evidence>
<dbReference type="PANTHER" id="PTHR48016:SF56">
    <property type="entry name" value="MAPKK KINASE"/>
    <property type="match status" value="1"/>
</dbReference>
<evidence type="ECO:0000313" key="7">
    <source>
        <dbReference type="Proteomes" id="UP000692954"/>
    </source>
</evidence>
<evidence type="ECO:0000256" key="2">
    <source>
        <dbReference type="ARBA" id="ARBA00022741"/>
    </source>
</evidence>
<dbReference type="EMBL" id="CAJJDN010000101">
    <property type="protein sequence ID" value="CAD8112524.1"/>
    <property type="molecule type" value="Genomic_DNA"/>
</dbReference>
<reference evidence="6" key="1">
    <citation type="submission" date="2021-01" db="EMBL/GenBank/DDBJ databases">
        <authorList>
            <consortium name="Genoscope - CEA"/>
            <person name="William W."/>
        </authorList>
    </citation>
    <scope>NUCLEOTIDE SEQUENCE</scope>
</reference>
<keyword evidence="4" id="KW-0067">ATP-binding</keyword>
<dbReference type="Pfam" id="PF00069">
    <property type="entry name" value="Pkinase"/>
    <property type="match status" value="1"/>
</dbReference>
<name>A0A8S1QC09_9CILI</name>
<proteinExistence type="predicted"/>
<comment type="caution">
    <text evidence="6">The sequence shown here is derived from an EMBL/GenBank/DDBJ whole genome shotgun (WGS) entry which is preliminary data.</text>
</comment>
<organism evidence="6 7">
    <name type="scientific">Paramecium sonneborni</name>
    <dbReference type="NCBI Taxonomy" id="65129"/>
    <lineage>
        <taxon>Eukaryota</taxon>
        <taxon>Sar</taxon>
        <taxon>Alveolata</taxon>
        <taxon>Ciliophora</taxon>
        <taxon>Intramacronucleata</taxon>
        <taxon>Oligohymenophorea</taxon>
        <taxon>Peniculida</taxon>
        <taxon>Parameciidae</taxon>
        <taxon>Paramecium</taxon>
    </lineage>
</organism>
<dbReference type="InterPro" id="IPR050538">
    <property type="entry name" value="MAP_kinase_kinase_kinase"/>
</dbReference>
<dbReference type="FunFam" id="1.10.510.10:FF:001806">
    <property type="entry name" value="Uncharacterized protein"/>
    <property type="match status" value="1"/>
</dbReference>
<dbReference type="PROSITE" id="PS50011">
    <property type="entry name" value="PROTEIN_KINASE_DOM"/>
    <property type="match status" value="1"/>
</dbReference>
<keyword evidence="3" id="KW-0418">Kinase</keyword>
<evidence type="ECO:0000256" key="4">
    <source>
        <dbReference type="ARBA" id="ARBA00022840"/>
    </source>
</evidence>
<keyword evidence="2" id="KW-0547">Nucleotide-binding</keyword>
<dbReference type="Proteomes" id="UP000692954">
    <property type="component" value="Unassembled WGS sequence"/>
</dbReference>
<dbReference type="PANTHER" id="PTHR48016">
    <property type="entry name" value="MAP KINASE KINASE KINASE SSK2-RELATED-RELATED"/>
    <property type="match status" value="1"/>
</dbReference>
<dbReference type="InterPro" id="IPR000719">
    <property type="entry name" value="Prot_kinase_dom"/>
</dbReference>
<accession>A0A8S1QC09</accession>
<evidence type="ECO:0000313" key="6">
    <source>
        <dbReference type="EMBL" id="CAD8112524.1"/>
    </source>
</evidence>
<dbReference type="AlphaFoldDB" id="A0A8S1QC09"/>
<dbReference type="GO" id="GO:0004672">
    <property type="term" value="F:protein kinase activity"/>
    <property type="evidence" value="ECO:0007669"/>
    <property type="project" value="InterPro"/>
</dbReference>
<gene>
    <name evidence="6" type="ORF">PSON_ATCC_30995.1.T1010045</name>
</gene>